<feature type="region of interest" description="Disordered" evidence="4">
    <location>
        <begin position="243"/>
        <end position="264"/>
    </location>
</feature>
<evidence type="ECO:0000313" key="5">
    <source>
        <dbReference type="EMBL" id="CAG9760463.1"/>
    </source>
</evidence>
<evidence type="ECO:0000256" key="3">
    <source>
        <dbReference type="ARBA" id="ARBA00022729"/>
    </source>
</evidence>
<protein>
    <recommendedName>
        <fullName evidence="7">VWFC domain-containing protein</fullName>
    </recommendedName>
</protein>
<dbReference type="OrthoDB" id="364779at2759"/>
<evidence type="ECO:0000313" key="6">
    <source>
        <dbReference type="Proteomes" id="UP001152799"/>
    </source>
</evidence>
<dbReference type="AlphaFoldDB" id="A0A9N9Q8W4"/>
<gene>
    <name evidence="5" type="ORF">CEUTPL_LOCUS1194</name>
</gene>
<proteinExistence type="predicted"/>
<dbReference type="GO" id="GO:0005576">
    <property type="term" value="C:extracellular region"/>
    <property type="evidence" value="ECO:0007669"/>
    <property type="project" value="UniProtKB-SubCell"/>
</dbReference>
<feature type="region of interest" description="Disordered" evidence="4">
    <location>
        <begin position="426"/>
        <end position="445"/>
    </location>
</feature>
<name>A0A9N9Q8W4_9CUCU</name>
<feature type="compositionally biased region" description="Polar residues" evidence="4">
    <location>
        <begin position="349"/>
        <end position="364"/>
    </location>
</feature>
<dbReference type="EMBL" id="OU892277">
    <property type="protein sequence ID" value="CAG9760463.1"/>
    <property type="molecule type" value="Genomic_DNA"/>
</dbReference>
<dbReference type="InterPro" id="IPR052424">
    <property type="entry name" value="Kielin_Chordin-BMP_Reg"/>
</dbReference>
<reference evidence="5" key="1">
    <citation type="submission" date="2022-01" db="EMBL/GenBank/DDBJ databases">
        <authorList>
            <person name="King R."/>
        </authorList>
    </citation>
    <scope>NUCLEOTIDE SEQUENCE</scope>
</reference>
<dbReference type="Proteomes" id="UP001152799">
    <property type="component" value="Chromosome 1"/>
</dbReference>
<sequence length="816" mass="91097">MHSSSLCEYCYCLAGKQVCVKPKCLLPSDGCSPVFEKNSCCPIRYNCTKQEAFTEETIIATMHMNSGLQQQGGCLIDNIYYPEGSKVIDAGHSVCDNCFCLRRMLRCESLLCAPHLLGCTPVIKMGECCAASYNCNGTLEIKPKPNYGLFPTISKEYSKFRKEIYEKPPTKNFYKENEGVVTVVPFYVFAETLQEPTTKLVYQRSPDTYGTTRQFSGTRITPSSTQNPLNYDGNYILISNSKRQSTTQENKNEQKSTHATTNNEFQNDNFKKVFSTTIRSKLYYDMFRSSNMQPSKTKKETVDNIGLSNLNILSTLDSLLNSKVQRAASGVAAANTNKDNNDKTSNSAENNELPTSSDETSTILDTTTNNEYTTESFLYTSTFSSEAEETTLDVLEIEGPVTLTTILNSTDCVNGIEDKLRKGYQDEKSTATTMDPPEINKPAETRSENINNTNVKTKNLASEELFYKEVTSQVNKSKHHFKTNSTKLISNIDVIPNINDNKNVEDFDYDYNEPTLPPSLPNLKIIPFVAADALDVKKVFLKDPASSVKEKADNGPTEYGSEFKPPEETEGGFVPKEPSPNDNFQDNAVSMLSILHESTDQNIASSPTTTSSTDNLNTTRADNNIFSLDSVLQFIFSGRPNDIEKPISQTESTLRNEFTTPKQYDLNKLNEHQNYSTTLKPTRISEPKQNATHQNNTSGSYVKIELVKNQNLNKVEEKENISNTISPVETIKNKIGKHSKNQLDANNKTSTENVTTNIVKNSIGIGLLKLAGCNIYGRMYRVEKIIFELSGPCLECKCTEIGVQCRQLKCFSEASN</sequence>
<dbReference type="PANTHER" id="PTHR46698">
    <property type="entry name" value="CROSSVEINLESS 2"/>
    <property type="match status" value="1"/>
</dbReference>
<evidence type="ECO:0000256" key="1">
    <source>
        <dbReference type="ARBA" id="ARBA00004613"/>
    </source>
</evidence>
<feature type="region of interest" description="Disordered" evidence="4">
    <location>
        <begin position="330"/>
        <end position="364"/>
    </location>
</feature>
<feature type="region of interest" description="Disordered" evidence="4">
    <location>
        <begin position="546"/>
        <end position="586"/>
    </location>
</feature>
<dbReference type="SUPFAM" id="SSF57603">
    <property type="entry name" value="FnI-like domain"/>
    <property type="match status" value="1"/>
</dbReference>
<feature type="region of interest" description="Disordered" evidence="4">
    <location>
        <begin position="599"/>
        <end position="619"/>
    </location>
</feature>
<comment type="subcellular location">
    <subcellularLocation>
        <location evidence="1">Secreted</location>
    </subcellularLocation>
</comment>
<accession>A0A9N9Q8W4</accession>
<keyword evidence="3" id="KW-0732">Signal</keyword>
<evidence type="ECO:0000256" key="2">
    <source>
        <dbReference type="ARBA" id="ARBA00022525"/>
    </source>
</evidence>
<keyword evidence="6" id="KW-1185">Reference proteome</keyword>
<organism evidence="5 6">
    <name type="scientific">Ceutorhynchus assimilis</name>
    <name type="common">cabbage seed weevil</name>
    <dbReference type="NCBI Taxonomy" id="467358"/>
    <lineage>
        <taxon>Eukaryota</taxon>
        <taxon>Metazoa</taxon>
        <taxon>Ecdysozoa</taxon>
        <taxon>Arthropoda</taxon>
        <taxon>Hexapoda</taxon>
        <taxon>Insecta</taxon>
        <taxon>Pterygota</taxon>
        <taxon>Neoptera</taxon>
        <taxon>Endopterygota</taxon>
        <taxon>Coleoptera</taxon>
        <taxon>Polyphaga</taxon>
        <taxon>Cucujiformia</taxon>
        <taxon>Curculionidae</taxon>
        <taxon>Ceutorhynchinae</taxon>
        <taxon>Ceutorhynchus</taxon>
    </lineage>
</organism>
<dbReference type="PANTHER" id="PTHR46698:SF3">
    <property type="entry name" value="TENECTIN ISOFORM 1-RELATED"/>
    <property type="match status" value="1"/>
</dbReference>
<feature type="compositionally biased region" description="Low complexity" evidence="4">
    <location>
        <begin position="332"/>
        <end position="348"/>
    </location>
</feature>
<evidence type="ECO:0008006" key="7">
    <source>
        <dbReference type="Google" id="ProtNLM"/>
    </source>
</evidence>
<evidence type="ECO:0000256" key="4">
    <source>
        <dbReference type="SAM" id="MobiDB-lite"/>
    </source>
</evidence>
<keyword evidence="2" id="KW-0964">Secreted</keyword>